<proteinExistence type="inferred from homology"/>
<dbReference type="NCBIfam" id="TIGR00498">
    <property type="entry name" value="lexA"/>
    <property type="match status" value="1"/>
</dbReference>
<evidence type="ECO:0000313" key="17">
    <source>
        <dbReference type="Proteomes" id="UP000051581"/>
    </source>
</evidence>
<comment type="catalytic activity">
    <reaction evidence="12">
        <text>Hydrolysis of Ala-|-Gly bond in repressor LexA.</text>
        <dbReference type="EC" id="3.4.21.88"/>
    </reaction>
</comment>
<dbReference type="InterPro" id="IPR006197">
    <property type="entry name" value="Peptidase_S24_LexA"/>
</dbReference>
<dbReference type="InterPro" id="IPR006199">
    <property type="entry name" value="LexA_DNA-bd_dom"/>
</dbReference>
<evidence type="ECO:0000313" key="16">
    <source>
        <dbReference type="EMBL" id="KRK89123.1"/>
    </source>
</evidence>
<dbReference type="PATRIC" id="fig|1423808.3.peg.1629"/>
<evidence type="ECO:0000256" key="13">
    <source>
        <dbReference type="RuleBase" id="RU003991"/>
    </source>
</evidence>
<comment type="caution">
    <text evidence="16">The sequence shown here is derived from an EMBL/GenBank/DDBJ whole genome shotgun (WGS) entry which is preliminary data.</text>
</comment>
<evidence type="ECO:0000256" key="12">
    <source>
        <dbReference type="HAMAP-Rule" id="MF_00015"/>
    </source>
</evidence>
<dbReference type="CDD" id="cd06529">
    <property type="entry name" value="S24_LexA-like"/>
    <property type="match status" value="1"/>
</dbReference>
<feature type="active site" description="For autocatalytic cleavage activity" evidence="12">
    <location>
        <position position="171"/>
    </location>
</feature>
<evidence type="ECO:0000256" key="11">
    <source>
        <dbReference type="ARBA" id="ARBA00023236"/>
    </source>
</evidence>
<sequence length="212" mass="23592">MSKTTNDPQSKQYQILHFIWERVNEQGYPPTVREIGEAVHLSSTSTVHGHISRLERKGYIVKDPSKPRALEVTDSGLDVLGMQPQQKQIPVLGTVTAGEPILAVQEATDYFPLPPALSHSDQPLFMLQIRGESMINAGILDGDYVVVRKQSSADNGDIVIAMTDENEATCKRFFKESDHYRLQPENDTMAPIILTKVSILGKVVSLYRSDIS</sequence>
<keyword evidence="8 12" id="KW-0238">DNA-binding</keyword>
<dbReference type="OrthoDB" id="9802364at2"/>
<evidence type="ECO:0000259" key="14">
    <source>
        <dbReference type="Pfam" id="PF00717"/>
    </source>
</evidence>
<dbReference type="EMBL" id="AZEA01000003">
    <property type="protein sequence ID" value="KRK89123.1"/>
    <property type="molecule type" value="Genomic_DNA"/>
</dbReference>
<feature type="domain" description="Peptidase S24/S26A/S26B/S26C" evidence="14">
    <location>
        <begin position="90"/>
        <end position="204"/>
    </location>
</feature>
<keyword evidence="4 12" id="KW-0227">DNA damage</keyword>
<dbReference type="SUPFAM" id="SSF46785">
    <property type="entry name" value="Winged helix' DNA-binding domain"/>
    <property type="match status" value="1"/>
</dbReference>
<dbReference type="GO" id="GO:0006508">
    <property type="term" value="P:proteolysis"/>
    <property type="evidence" value="ECO:0007669"/>
    <property type="project" value="InterPro"/>
</dbReference>
<evidence type="ECO:0000256" key="4">
    <source>
        <dbReference type="ARBA" id="ARBA00022763"/>
    </source>
</evidence>
<dbReference type="Pfam" id="PF01726">
    <property type="entry name" value="LexA_DNA_bind"/>
    <property type="match status" value="1"/>
</dbReference>
<reference evidence="16 17" key="1">
    <citation type="journal article" date="2015" name="Genome Announc.">
        <title>Expanding the biotechnology potential of lactobacilli through comparative genomics of 213 strains and associated genera.</title>
        <authorList>
            <person name="Sun Z."/>
            <person name="Harris H.M."/>
            <person name="McCann A."/>
            <person name="Guo C."/>
            <person name="Argimon S."/>
            <person name="Zhang W."/>
            <person name="Yang X."/>
            <person name="Jeffery I.B."/>
            <person name="Cooney J.C."/>
            <person name="Kagawa T.F."/>
            <person name="Liu W."/>
            <person name="Song Y."/>
            <person name="Salvetti E."/>
            <person name="Wrobel A."/>
            <person name="Rasinkangas P."/>
            <person name="Parkhill J."/>
            <person name="Rea M.C."/>
            <person name="O'Sullivan O."/>
            <person name="Ritari J."/>
            <person name="Douillard F.P."/>
            <person name="Paul Ross R."/>
            <person name="Yang R."/>
            <person name="Briner A.E."/>
            <person name="Felis G.E."/>
            <person name="de Vos W.M."/>
            <person name="Barrangou R."/>
            <person name="Klaenhammer T.R."/>
            <person name="Caufield P.W."/>
            <person name="Cui Y."/>
            <person name="Zhang H."/>
            <person name="O'Toole P.W."/>
        </authorList>
    </citation>
    <scope>NUCLEOTIDE SEQUENCE [LARGE SCALE GENOMIC DNA]</scope>
    <source>
        <strain evidence="16 17">DSM 19904</strain>
    </source>
</reference>
<dbReference type="PANTHER" id="PTHR33516:SF2">
    <property type="entry name" value="LEXA REPRESSOR-RELATED"/>
    <property type="match status" value="1"/>
</dbReference>
<dbReference type="FunFam" id="2.10.109.10:FF:000001">
    <property type="entry name" value="LexA repressor"/>
    <property type="match status" value="1"/>
</dbReference>
<accession>A0A0R1L5X9</accession>
<keyword evidence="2 12" id="KW-0678">Repressor</keyword>
<dbReference type="GO" id="GO:0045892">
    <property type="term" value="P:negative regulation of DNA-templated transcription"/>
    <property type="evidence" value="ECO:0007669"/>
    <property type="project" value="UniProtKB-UniRule"/>
</dbReference>
<dbReference type="InterPro" id="IPR015927">
    <property type="entry name" value="Peptidase_S24_S26A/B/C"/>
</dbReference>
<protein>
    <recommendedName>
        <fullName evidence="12">LexA repressor</fullName>
        <ecNumber evidence="12">3.4.21.88</ecNumber>
    </recommendedName>
</protein>
<dbReference type="InterPro" id="IPR050077">
    <property type="entry name" value="LexA_repressor"/>
</dbReference>
<keyword evidence="11 12" id="KW-0742">SOS response</keyword>
<dbReference type="GO" id="GO:0004252">
    <property type="term" value="F:serine-type endopeptidase activity"/>
    <property type="evidence" value="ECO:0007669"/>
    <property type="project" value="UniProtKB-UniRule"/>
</dbReference>
<feature type="active site" description="For autocatalytic cleavage activity" evidence="12">
    <location>
        <position position="133"/>
    </location>
</feature>
<evidence type="ECO:0000256" key="7">
    <source>
        <dbReference type="ARBA" id="ARBA00023015"/>
    </source>
</evidence>
<feature type="domain" description="LexA repressor DNA-binding" evidence="15">
    <location>
        <begin position="11"/>
        <end position="69"/>
    </location>
</feature>
<keyword evidence="17" id="KW-1185">Reference proteome</keyword>
<evidence type="ECO:0000256" key="9">
    <source>
        <dbReference type="ARBA" id="ARBA00023163"/>
    </source>
</evidence>
<dbReference type="InterPro" id="IPR039418">
    <property type="entry name" value="LexA-like"/>
</dbReference>
<evidence type="ECO:0000259" key="15">
    <source>
        <dbReference type="Pfam" id="PF01726"/>
    </source>
</evidence>
<dbReference type="Proteomes" id="UP000051581">
    <property type="component" value="Unassembled WGS sequence"/>
</dbReference>
<comment type="function">
    <text evidence="12">Represses a number of genes involved in the response to DNA damage (SOS response), including recA and lexA. In the presence of single-stranded DNA, RecA interacts with LexA causing an autocatalytic cleavage which disrupts the DNA-binding part of LexA, leading to derepression of the SOS regulon and eventually DNA repair.</text>
</comment>
<dbReference type="Gene3D" id="1.10.10.10">
    <property type="entry name" value="Winged helix-like DNA-binding domain superfamily/Winged helix DNA-binding domain"/>
    <property type="match status" value="1"/>
</dbReference>
<keyword evidence="10 12" id="KW-0234">DNA repair</keyword>
<dbReference type="SUPFAM" id="SSF51306">
    <property type="entry name" value="LexA/Signal peptidase"/>
    <property type="match status" value="1"/>
</dbReference>
<dbReference type="EC" id="3.4.21.88" evidence="12"/>
<keyword evidence="9 12" id="KW-0804">Transcription</keyword>
<organism evidence="16 17">
    <name type="scientific">Lentilactobacillus sunkii DSM 19904</name>
    <dbReference type="NCBI Taxonomy" id="1423808"/>
    <lineage>
        <taxon>Bacteria</taxon>
        <taxon>Bacillati</taxon>
        <taxon>Bacillota</taxon>
        <taxon>Bacilli</taxon>
        <taxon>Lactobacillales</taxon>
        <taxon>Lactobacillaceae</taxon>
        <taxon>Lentilactobacillus</taxon>
    </lineage>
</organism>
<evidence type="ECO:0000256" key="3">
    <source>
        <dbReference type="ARBA" id="ARBA00022705"/>
    </source>
</evidence>
<feature type="site" description="Cleavage; by autolysis" evidence="12">
    <location>
        <begin position="97"/>
        <end position="98"/>
    </location>
</feature>
<keyword evidence="6 12" id="KW-0068">Autocatalytic cleavage</keyword>
<dbReference type="GO" id="GO:0006281">
    <property type="term" value="P:DNA repair"/>
    <property type="evidence" value="ECO:0007669"/>
    <property type="project" value="UniProtKB-UniRule"/>
</dbReference>
<dbReference type="AlphaFoldDB" id="A0A0R1L5X9"/>
<evidence type="ECO:0000256" key="8">
    <source>
        <dbReference type="ARBA" id="ARBA00023125"/>
    </source>
</evidence>
<dbReference type="InterPro" id="IPR036390">
    <property type="entry name" value="WH_DNA-bd_sf"/>
</dbReference>
<feature type="DNA-binding region" description="H-T-H motif" evidence="12">
    <location>
        <begin position="32"/>
        <end position="52"/>
    </location>
</feature>
<keyword evidence="5 12" id="KW-0378">Hydrolase</keyword>
<dbReference type="PRINTS" id="PR00726">
    <property type="entry name" value="LEXASERPTASE"/>
</dbReference>
<gene>
    <name evidence="12" type="primary">lexA</name>
    <name evidence="16" type="ORF">FD17_GL001608</name>
</gene>
<dbReference type="PANTHER" id="PTHR33516">
    <property type="entry name" value="LEXA REPRESSOR"/>
    <property type="match status" value="1"/>
</dbReference>
<keyword evidence="3 12" id="KW-0235">DNA replication</keyword>
<keyword evidence="7 12" id="KW-0805">Transcription regulation</keyword>
<evidence type="ECO:0000256" key="2">
    <source>
        <dbReference type="ARBA" id="ARBA00022491"/>
    </source>
</evidence>
<comment type="subunit">
    <text evidence="12">Homodimer.</text>
</comment>
<dbReference type="InterPro" id="IPR036286">
    <property type="entry name" value="LexA/Signal_pep-like_sf"/>
</dbReference>
<comment type="similarity">
    <text evidence="1 12 13">Belongs to the peptidase S24 family.</text>
</comment>
<dbReference type="Pfam" id="PF00717">
    <property type="entry name" value="Peptidase_S24"/>
    <property type="match status" value="1"/>
</dbReference>
<dbReference type="InterPro" id="IPR036388">
    <property type="entry name" value="WH-like_DNA-bd_sf"/>
</dbReference>
<dbReference type="GO" id="GO:0009432">
    <property type="term" value="P:SOS response"/>
    <property type="evidence" value="ECO:0007669"/>
    <property type="project" value="UniProtKB-UniRule"/>
</dbReference>
<evidence type="ECO:0000256" key="10">
    <source>
        <dbReference type="ARBA" id="ARBA00023204"/>
    </source>
</evidence>
<dbReference type="HAMAP" id="MF_00015">
    <property type="entry name" value="LexA"/>
    <property type="match status" value="1"/>
</dbReference>
<evidence type="ECO:0000256" key="1">
    <source>
        <dbReference type="ARBA" id="ARBA00007484"/>
    </source>
</evidence>
<evidence type="ECO:0000256" key="6">
    <source>
        <dbReference type="ARBA" id="ARBA00022813"/>
    </source>
</evidence>
<dbReference type="RefSeq" id="WP_057823687.1">
    <property type="nucleotide sequence ID" value="NZ_AZEA01000003.1"/>
</dbReference>
<dbReference type="GO" id="GO:0006260">
    <property type="term" value="P:DNA replication"/>
    <property type="evidence" value="ECO:0007669"/>
    <property type="project" value="UniProtKB-UniRule"/>
</dbReference>
<dbReference type="GO" id="GO:0003677">
    <property type="term" value="F:DNA binding"/>
    <property type="evidence" value="ECO:0007669"/>
    <property type="project" value="UniProtKB-UniRule"/>
</dbReference>
<dbReference type="Gene3D" id="2.10.109.10">
    <property type="entry name" value="Umud Fragment, subunit A"/>
    <property type="match status" value="1"/>
</dbReference>
<name>A0A0R1L5X9_9LACO</name>
<evidence type="ECO:0000256" key="5">
    <source>
        <dbReference type="ARBA" id="ARBA00022801"/>
    </source>
</evidence>
<dbReference type="InterPro" id="IPR006200">
    <property type="entry name" value="LexA"/>
</dbReference>